<proteinExistence type="predicted"/>
<reference evidence="1" key="2">
    <citation type="journal article" date="2015" name="Fish Shellfish Immunol.">
        <title>Early steps in the European eel (Anguilla anguilla)-Vibrio vulnificus interaction in the gills: Role of the RtxA13 toxin.</title>
        <authorList>
            <person name="Callol A."/>
            <person name="Pajuelo D."/>
            <person name="Ebbesson L."/>
            <person name="Teles M."/>
            <person name="MacKenzie S."/>
            <person name="Amaro C."/>
        </authorList>
    </citation>
    <scope>NUCLEOTIDE SEQUENCE</scope>
</reference>
<sequence length="34" mass="4088">MLRHFSQRKNNVYHYTLKPSLSTLKQQTNSSEIH</sequence>
<accession>A0A0E9S9H2</accession>
<dbReference type="AlphaFoldDB" id="A0A0E9S9H2"/>
<protein>
    <submittedName>
        <fullName evidence="1">Uncharacterized protein</fullName>
    </submittedName>
</protein>
<organism evidence="1">
    <name type="scientific">Anguilla anguilla</name>
    <name type="common">European freshwater eel</name>
    <name type="synonym">Muraena anguilla</name>
    <dbReference type="NCBI Taxonomy" id="7936"/>
    <lineage>
        <taxon>Eukaryota</taxon>
        <taxon>Metazoa</taxon>
        <taxon>Chordata</taxon>
        <taxon>Craniata</taxon>
        <taxon>Vertebrata</taxon>
        <taxon>Euteleostomi</taxon>
        <taxon>Actinopterygii</taxon>
        <taxon>Neopterygii</taxon>
        <taxon>Teleostei</taxon>
        <taxon>Anguilliformes</taxon>
        <taxon>Anguillidae</taxon>
        <taxon>Anguilla</taxon>
    </lineage>
</organism>
<name>A0A0E9S9H2_ANGAN</name>
<dbReference type="EMBL" id="GBXM01070661">
    <property type="protein sequence ID" value="JAH37916.1"/>
    <property type="molecule type" value="Transcribed_RNA"/>
</dbReference>
<reference evidence="1" key="1">
    <citation type="submission" date="2014-11" db="EMBL/GenBank/DDBJ databases">
        <authorList>
            <person name="Amaro Gonzalez C."/>
        </authorList>
    </citation>
    <scope>NUCLEOTIDE SEQUENCE</scope>
</reference>
<evidence type="ECO:0000313" key="1">
    <source>
        <dbReference type="EMBL" id="JAH37916.1"/>
    </source>
</evidence>